<feature type="transmembrane region" description="Helical" evidence="1">
    <location>
        <begin position="448"/>
        <end position="467"/>
    </location>
</feature>
<comment type="caution">
    <text evidence="2">The sequence shown here is derived from an EMBL/GenBank/DDBJ whole genome shotgun (WGS) entry which is preliminary data.</text>
</comment>
<feature type="transmembrane region" description="Helical" evidence="1">
    <location>
        <begin position="170"/>
        <end position="198"/>
    </location>
</feature>
<dbReference type="RefSeq" id="WP_002698692.1">
    <property type="nucleotide sequence ID" value="NZ_AAWS01000019.1"/>
</dbReference>
<dbReference type="OrthoDB" id="184009at2"/>
<dbReference type="EMBL" id="AAWS01000019">
    <property type="protein sequence ID" value="EAY28008.1"/>
    <property type="molecule type" value="Genomic_DNA"/>
</dbReference>
<feature type="transmembrane region" description="Helical" evidence="1">
    <location>
        <begin position="244"/>
        <end position="262"/>
    </location>
</feature>
<dbReference type="eggNOG" id="COG1277">
    <property type="taxonomic scope" value="Bacteria"/>
</dbReference>
<dbReference type="Proteomes" id="UP000004095">
    <property type="component" value="Unassembled WGS sequence"/>
</dbReference>
<feature type="transmembrane region" description="Helical" evidence="1">
    <location>
        <begin position="218"/>
        <end position="237"/>
    </location>
</feature>
<keyword evidence="1" id="KW-0472">Membrane</keyword>
<dbReference type="AlphaFoldDB" id="A1ZNW9"/>
<dbReference type="PANTHER" id="PTHR43471:SF1">
    <property type="entry name" value="ABC TRANSPORTER PERMEASE PROTEIN NOSY-RELATED"/>
    <property type="match status" value="1"/>
</dbReference>
<evidence type="ECO:0000256" key="1">
    <source>
        <dbReference type="SAM" id="Phobius"/>
    </source>
</evidence>
<keyword evidence="1" id="KW-1133">Transmembrane helix</keyword>
<dbReference type="GO" id="GO:0005886">
    <property type="term" value="C:plasma membrane"/>
    <property type="evidence" value="ECO:0007669"/>
    <property type="project" value="UniProtKB-SubCell"/>
</dbReference>
<dbReference type="InterPro" id="IPR021913">
    <property type="entry name" value="DUF3526"/>
</dbReference>
<dbReference type="Pfam" id="PF12040">
    <property type="entry name" value="DUF3526"/>
    <property type="match status" value="1"/>
</dbReference>
<reference evidence="2 3" key="1">
    <citation type="submission" date="2007-01" db="EMBL/GenBank/DDBJ databases">
        <authorList>
            <person name="Haygood M."/>
            <person name="Podell S."/>
            <person name="Anderson C."/>
            <person name="Hopkinson B."/>
            <person name="Roe K."/>
            <person name="Barbeau K."/>
            <person name="Gaasterland T."/>
            <person name="Ferriera S."/>
            <person name="Johnson J."/>
            <person name="Kravitz S."/>
            <person name="Beeson K."/>
            <person name="Sutton G."/>
            <person name="Rogers Y.-H."/>
            <person name="Friedman R."/>
            <person name="Frazier M."/>
            <person name="Venter J.C."/>
        </authorList>
    </citation>
    <scope>NUCLEOTIDE SEQUENCE [LARGE SCALE GENOMIC DNA]</scope>
    <source>
        <strain evidence="2 3">ATCC 23134</strain>
    </source>
</reference>
<gene>
    <name evidence="2" type="ORF">M23134_02677</name>
</gene>
<evidence type="ECO:0000313" key="3">
    <source>
        <dbReference type="Proteomes" id="UP000004095"/>
    </source>
</evidence>
<sequence length="475" mass="54122">MFRYFFVKELKEVLRDARFQVMGGLVFILLITATVVGYQGFRQLQQMRKQAQKQVRKEWVTQKDKHPHSAAHYGHIAFKPKPTLSFMDFGLDAYTGMVVYLEAHKQNDVLYSQAQDSNSLIRFGEMTIAFVLQMLLPLLIIFLVFASITKEREGGTLKMMVSQGISTRQILLYKIGSYTLIILLLFLPAFLIASTLLFRQSGASLQTHLPGKFLTLFGAYWLYFTIFIMLAVLVSAFSKTSRTALVQLLGVWIFFCILMPKATANVADNLYASPAKYEFDNIIKKKVAQGIDGHNPSDQRFEALKKKTLKKYGVDSLSQLPINFSGLAMQTGEEYTDKVYDREFKKVQGVFKAQNRVSEIAGLINPLLAIRHISMGLAGTDYHHHVQFATEAENYRRKMVKMANKDMMVNQKPGIAYRDYNVGRNFWGKLPPFQYQMASLSQVLGQNLWGAGALLFWLVGCFLFIVYRSSFLPIV</sequence>
<organism evidence="2 3">
    <name type="scientific">Microscilla marina ATCC 23134</name>
    <dbReference type="NCBI Taxonomy" id="313606"/>
    <lineage>
        <taxon>Bacteria</taxon>
        <taxon>Pseudomonadati</taxon>
        <taxon>Bacteroidota</taxon>
        <taxon>Cytophagia</taxon>
        <taxon>Cytophagales</taxon>
        <taxon>Microscillaceae</taxon>
        <taxon>Microscilla</taxon>
    </lineage>
</organism>
<protein>
    <submittedName>
        <fullName evidence="2">Membrane protein, putative</fullName>
    </submittedName>
</protein>
<feature type="transmembrane region" description="Helical" evidence="1">
    <location>
        <begin position="21"/>
        <end position="41"/>
    </location>
</feature>
<dbReference type="Pfam" id="PF12679">
    <property type="entry name" value="ABC2_membrane_2"/>
    <property type="match status" value="1"/>
</dbReference>
<evidence type="ECO:0000313" key="2">
    <source>
        <dbReference type="EMBL" id="EAY28008.1"/>
    </source>
</evidence>
<name>A1ZNW9_MICM2</name>
<keyword evidence="3" id="KW-1185">Reference proteome</keyword>
<proteinExistence type="predicted"/>
<keyword evidence="1" id="KW-0812">Transmembrane</keyword>
<dbReference type="GO" id="GO:0140359">
    <property type="term" value="F:ABC-type transporter activity"/>
    <property type="evidence" value="ECO:0007669"/>
    <property type="project" value="InterPro"/>
</dbReference>
<feature type="transmembrane region" description="Helical" evidence="1">
    <location>
        <begin position="128"/>
        <end position="149"/>
    </location>
</feature>
<dbReference type="PANTHER" id="PTHR43471">
    <property type="entry name" value="ABC TRANSPORTER PERMEASE"/>
    <property type="match status" value="1"/>
</dbReference>
<accession>A1ZNW9</accession>